<sequence>MNQKPAVLSGMQFSCRDKLKFNYYIKIMCRRSNIEQLLPFVKIIIGRVLLQVQSFDDRVFSVIAAFADLGVSSDFSELSRVVEQNDRFFVRTRSENLITELSRSRAAGLTS</sequence>
<gene>
    <name evidence="1" type="ORF">dnm_040520</name>
</gene>
<dbReference type="AlphaFoldDB" id="A0A975BLZ8"/>
<dbReference type="Proteomes" id="UP000663722">
    <property type="component" value="Chromosome"/>
</dbReference>
<keyword evidence="2" id="KW-1185">Reference proteome</keyword>
<evidence type="ECO:0000313" key="2">
    <source>
        <dbReference type="Proteomes" id="UP000663722"/>
    </source>
</evidence>
<evidence type="ECO:0000313" key="1">
    <source>
        <dbReference type="EMBL" id="QTA88012.1"/>
    </source>
</evidence>
<dbReference type="EMBL" id="CP061800">
    <property type="protein sequence ID" value="QTA88012.1"/>
    <property type="molecule type" value="Genomic_DNA"/>
</dbReference>
<organism evidence="1 2">
    <name type="scientific">Desulfonema magnum</name>
    <dbReference type="NCBI Taxonomy" id="45655"/>
    <lineage>
        <taxon>Bacteria</taxon>
        <taxon>Pseudomonadati</taxon>
        <taxon>Thermodesulfobacteriota</taxon>
        <taxon>Desulfobacteria</taxon>
        <taxon>Desulfobacterales</taxon>
        <taxon>Desulfococcaceae</taxon>
        <taxon>Desulfonema</taxon>
    </lineage>
</organism>
<accession>A0A975BLZ8</accession>
<name>A0A975BLZ8_9BACT</name>
<reference evidence="1" key="1">
    <citation type="journal article" date="2021" name="Microb. Physiol.">
        <title>Proteogenomic Insights into the Physiology of Marine, Sulfate-Reducing, Filamentous Desulfonema limicola and Desulfonema magnum.</title>
        <authorList>
            <person name="Schnaars V."/>
            <person name="Wohlbrand L."/>
            <person name="Scheve S."/>
            <person name="Hinrichs C."/>
            <person name="Reinhardt R."/>
            <person name="Rabus R."/>
        </authorList>
    </citation>
    <scope>NUCLEOTIDE SEQUENCE</scope>
    <source>
        <strain evidence="1">4be13</strain>
    </source>
</reference>
<dbReference type="KEGG" id="dmm:dnm_040520"/>
<proteinExistence type="predicted"/>
<protein>
    <submittedName>
        <fullName evidence="1">Uncharacterized protein</fullName>
    </submittedName>
</protein>